<evidence type="ECO:0000256" key="5">
    <source>
        <dbReference type="ARBA" id="ARBA00022692"/>
    </source>
</evidence>
<comment type="similarity">
    <text evidence="8 9">Belongs to the TRAP transporter small permease family.</text>
</comment>
<dbReference type="KEGG" id="kmn:HW532_13975"/>
<evidence type="ECO:0000256" key="1">
    <source>
        <dbReference type="ARBA" id="ARBA00004429"/>
    </source>
</evidence>
<feature type="transmembrane region" description="Helical" evidence="9">
    <location>
        <begin position="86"/>
        <end position="106"/>
    </location>
</feature>
<dbReference type="Proteomes" id="UP000593594">
    <property type="component" value="Chromosome"/>
</dbReference>
<evidence type="ECO:0000256" key="2">
    <source>
        <dbReference type="ARBA" id="ARBA00022448"/>
    </source>
</evidence>
<accession>A0A7S8C5R1</accession>
<dbReference type="GO" id="GO:0022857">
    <property type="term" value="F:transmembrane transporter activity"/>
    <property type="evidence" value="ECO:0007669"/>
    <property type="project" value="UniProtKB-UniRule"/>
</dbReference>
<evidence type="ECO:0000256" key="8">
    <source>
        <dbReference type="ARBA" id="ARBA00038436"/>
    </source>
</evidence>
<evidence type="ECO:0000256" key="9">
    <source>
        <dbReference type="RuleBase" id="RU369079"/>
    </source>
</evidence>
<evidence type="ECO:0000256" key="4">
    <source>
        <dbReference type="ARBA" id="ARBA00022519"/>
    </source>
</evidence>
<protein>
    <recommendedName>
        <fullName evidence="9">TRAP transporter small permease protein</fullName>
    </recommendedName>
</protein>
<dbReference type="InterPro" id="IPR055348">
    <property type="entry name" value="DctQ"/>
</dbReference>
<keyword evidence="7 9" id="KW-0472">Membrane</keyword>
<evidence type="ECO:0000313" key="11">
    <source>
        <dbReference type="EMBL" id="QPC43699.1"/>
    </source>
</evidence>
<keyword evidence="4 9" id="KW-0997">Cell inner membrane</keyword>
<dbReference type="InterPro" id="IPR007387">
    <property type="entry name" value="TRAP_DctQ"/>
</dbReference>
<evidence type="ECO:0000256" key="3">
    <source>
        <dbReference type="ARBA" id="ARBA00022475"/>
    </source>
</evidence>
<comment type="subcellular location">
    <subcellularLocation>
        <location evidence="1 9">Cell inner membrane</location>
        <topology evidence="1 9">Multi-pass membrane protein</topology>
    </subcellularLocation>
</comment>
<dbReference type="GO" id="GO:0005886">
    <property type="term" value="C:plasma membrane"/>
    <property type="evidence" value="ECO:0007669"/>
    <property type="project" value="UniProtKB-SubCell"/>
</dbReference>
<dbReference type="AlphaFoldDB" id="A0A7S8C5R1"/>
<evidence type="ECO:0000313" key="12">
    <source>
        <dbReference type="Proteomes" id="UP000593594"/>
    </source>
</evidence>
<proteinExistence type="inferred from homology"/>
<keyword evidence="6 9" id="KW-1133">Transmembrane helix</keyword>
<keyword evidence="12" id="KW-1185">Reference proteome</keyword>
<sequence length="171" mass="19633">MRKALKWLDENGERWLLLFLYSFIVLVIATEVFRRFALLYSSVWGEETARYAFIYLVWIGAAVAVRDRAHIRIDVITHALPPRGAALVYLFGDLLTVALACFAIYWSLDPVLVSWKYGNVTDGLRIIRVWFLMAVPFGFTVMLVRLAQSIHRDIADLIGGRPHFAGRKLFD</sequence>
<evidence type="ECO:0000259" key="10">
    <source>
        <dbReference type="Pfam" id="PF04290"/>
    </source>
</evidence>
<gene>
    <name evidence="11" type="ORF">HW532_13975</name>
</gene>
<feature type="transmembrane region" description="Helical" evidence="9">
    <location>
        <begin position="126"/>
        <end position="144"/>
    </location>
</feature>
<dbReference type="EMBL" id="CP058214">
    <property type="protein sequence ID" value="QPC43699.1"/>
    <property type="molecule type" value="Genomic_DNA"/>
</dbReference>
<organism evidence="11 12">
    <name type="scientific">Kaustia mangrovi</name>
    <dbReference type="NCBI Taxonomy" id="2593653"/>
    <lineage>
        <taxon>Bacteria</taxon>
        <taxon>Pseudomonadati</taxon>
        <taxon>Pseudomonadota</taxon>
        <taxon>Alphaproteobacteria</taxon>
        <taxon>Hyphomicrobiales</taxon>
        <taxon>Parvibaculaceae</taxon>
        <taxon>Kaustia</taxon>
    </lineage>
</organism>
<comment type="function">
    <text evidence="9">Part of the tripartite ATP-independent periplasmic (TRAP) transport system.</text>
</comment>
<keyword evidence="5 9" id="KW-0812">Transmembrane</keyword>
<feature type="domain" description="Tripartite ATP-independent periplasmic transporters DctQ component" evidence="10">
    <location>
        <begin position="24"/>
        <end position="154"/>
    </location>
</feature>
<dbReference type="RefSeq" id="WP_213161061.1">
    <property type="nucleotide sequence ID" value="NZ_CP058214.1"/>
</dbReference>
<keyword evidence="2 9" id="KW-0813">Transport</keyword>
<reference evidence="11 12" key="1">
    <citation type="submission" date="2020-06" db="EMBL/GenBank/DDBJ databases">
        <title>Genome sequence of 2 isolates from Red Sea Mangroves.</title>
        <authorList>
            <person name="Sefrji F."/>
            <person name="Michoud G."/>
            <person name="Merlino G."/>
            <person name="Daffonchio D."/>
        </authorList>
    </citation>
    <scope>NUCLEOTIDE SEQUENCE [LARGE SCALE GENOMIC DNA]</scope>
    <source>
        <strain evidence="11 12">R1DC25</strain>
    </source>
</reference>
<dbReference type="PANTHER" id="PTHR35011">
    <property type="entry name" value="2,3-DIKETO-L-GULONATE TRAP TRANSPORTER SMALL PERMEASE PROTEIN YIAM"/>
    <property type="match status" value="1"/>
</dbReference>
<dbReference type="Pfam" id="PF04290">
    <property type="entry name" value="DctQ"/>
    <property type="match status" value="1"/>
</dbReference>
<feature type="transmembrane region" description="Helical" evidence="9">
    <location>
        <begin position="15"/>
        <end position="36"/>
    </location>
</feature>
<name>A0A7S8C5R1_9HYPH</name>
<evidence type="ECO:0000256" key="7">
    <source>
        <dbReference type="ARBA" id="ARBA00023136"/>
    </source>
</evidence>
<feature type="transmembrane region" description="Helical" evidence="9">
    <location>
        <begin position="48"/>
        <end position="65"/>
    </location>
</feature>
<keyword evidence="3" id="KW-1003">Cell membrane</keyword>
<comment type="subunit">
    <text evidence="9">The complex comprises the extracytoplasmic solute receptor protein and the two transmembrane proteins.</text>
</comment>
<evidence type="ECO:0000256" key="6">
    <source>
        <dbReference type="ARBA" id="ARBA00022989"/>
    </source>
</evidence>